<accession>K1TKV6</accession>
<proteinExistence type="predicted"/>
<keyword evidence="1" id="KW-0808">Transferase</keyword>
<protein>
    <submittedName>
        <fullName evidence="1">His Kinase A (Phosphoacceptor) domain protein</fullName>
    </submittedName>
</protein>
<dbReference type="SUPFAM" id="SSF55874">
    <property type="entry name" value="ATPase domain of HSP90 chaperone/DNA topoisomerase II/histidine kinase"/>
    <property type="match status" value="1"/>
</dbReference>
<gene>
    <name evidence="1" type="ORF">OBE_03933</name>
</gene>
<dbReference type="Gene3D" id="3.30.565.10">
    <property type="entry name" value="Histidine kinase-like ATPase, C-terminal domain"/>
    <property type="match status" value="1"/>
</dbReference>
<dbReference type="EMBL" id="AJWZ01002659">
    <property type="protein sequence ID" value="EKC70363.1"/>
    <property type="molecule type" value="Genomic_DNA"/>
</dbReference>
<organism evidence="1">
    <name type="scientific">human gut metagenome</name>
    <dbReference type="NCBI Taxonomy" id="408170"/>
    <lineage>
        <taxon>unclassified sequences</taxon>
        <taxon>metagenomes</taxon>
        <taxon>organismal metagenomes</taxon>
    </lineage>
</organism>
<dbReference type="AlphaFoldDB" id="K1TKV6"/>
<evidence type="ECO:0000313" key="1">
    <source>
        <dbReference type="EMBL" id="EKC70363.1"/>
    </source>
</evidence>
<keyword evidence="1" id="KW-0418">Kinase</keyword>
<sequence length="47" mass="5231">NVKDSLKHSGMGMYISRLYCEKHGGQLLIENEKQSGAVITAVFHRIA</sequence>
<comment type="caution">
    <text evidence="1">The sequence shown here is derived from an EMBL/GenBank/DDBJ whole genome shotgun (WGS) entry which is preliminary data.</text>
</comment>
<reference evidence="1" key="1">
    <citation type="journal article" date="2013" name="Environ. Microbiol.">
        <title>Microbiota from the distal guts of lean and obese adolescents exhibit partial functional redundancy besides clear differences in community structure.</title>
        <authorList>
            <person name="Ferrer M."/>
            <person name="Ruiz A."/>
            <person name="Lanza F."/>
            <person name="Haange S.B."/>
            <person name="Oberbach A."/>
            <person name="Till H."/>
            <person name="Bargiela R."/>
            <person name="Campoy C."/>
            <person name="Segura M.T."/>
            <person name="Richter M."/>
            <person name="von Bergen M."/>
            <person name="Seifert J."/>
            <person name="Suarez A."/>
        </authorList>
    </citation>
    <scope>NUCLEOTIDE SEQUENCE</scope>
</reference>
<name>K1TKV6_9ZZZZ</name>
<dbReference type="InterPro" id="IPR036890">
    <property type="entry name" value="HATPase_C_sf"/>
</dbReference>
<dbReference type="GO" id="GO:0016301">
    <property type="term" value="F:kinase activity"/>
    <property type="evidence" value="ECO:0007669"/>
    <property type="project" value="UniProtKB-KW"/>
</dbReference>
<feature type="non-terminal residue" evidence="1">
    <location>
        <position position="1"/>
    </location>
</feature>